<protein>
    <submittedName>
        <fullName evidence="1">Uncharacterized protein</fullName>
    </submittedName>
</protein>
<evidence type="ECO:0000313" key="2">
    <source>
        <dbReference type="Proteomes" id="UP001610334"/>
    </source>
</evidence>
<reference evidence="1 2" key="1">
    <citation type="submission" date="2024-07" db="EMBL/GenBank/DDBJ databases">
        <title>Section-level genome sequencing and comparative genomics of Aspergillus sections Usti and Cavernicolus.</title>
        <authorList>
            <consortium name="Lawrence Berkeley National Laboratory"/>
            <person name="Nybo J.L."/>
            <person name="Vesth T.C."/>
            <person name="Theobald S."/>
            <person name="Frisvad J.C."/>
            <person name="Larsen T.O."/>
            <person name="Kjaerboelling I."/>
            <person name="Rothschild-Mancinelli K."/>
            <person name="Lyhne E.K."/>
            <person name="Kogle M.E."/>
            <person name="Barry K."/>
            <person name="Clum A."/>
            <person name="Na H."/>
            <person name="Ledsgaard L."/>
            <person name="Lin J."/>
            <person name="Lipzen A."/>
            <person name="Kuo A."/>
            <person name="Riley R."/>
            <person name="Mondo S."/>
            <person name="Labutti K."/>
            <person name="Haridas S."/>
            <person name="Pangalinan J."/>
            <person name="Salamov A.A."/>
            <person name="Simmons B.A."/>
            <person name="Magnuson J.K."/>
            <person name="Chen J."/>
            <person name="Drula E."/>
            <person name="Henrissat B."/>
            <person name="Wiebenga A."/>
            <person name="Lubbers R.J."/>
            <person name="Gomes A.C."/>
            <person name="Makela M.R."/>
            <person name="Stajich J."/>
            <person name="Grigoriev I.V."/>
            <person name="Mortensen U.H."/>
            <person name="De Vries R.P."/>
            <person name="Baker S.E."/>
            <person name="Andersen M.R."/>
        </authorList>
    </citation>
    <scope>NUCLEOTIDE SEQUENCE [LARGE SCALE GENOMIC DNA]</scope>
    <source>
        <strain evidence="1 2">CBS 588.65</strain>
    </source>
</reference>
<comment type="caution">
    <text evidence="1">The sequence shown here is derived from an EMBL/GenBank/DDBJ whole genome shotgun (WGS) entry which is preliminary data.</text>
</comment>
<feature type="non-terminal residue" evidence="1">
    <location>
        <position position="194"/>
    </location>
</feature>
<organism evidence="1 2">
    <name type="scientific">Aspergillus granulosus</name>
    <dbReference type="NCBI Taxonomy" id="176169"/>
    <lineage>
        <taxon>Eukaryota</taxon>
        <taxon>Fungi</taxon>
        <taxon>Dikarya</taxon>
        <taxon>Ascomycota</taxon>
        <taxon>Pezizomycotina</taxon>
        <taxon>Eurotiomycetes</taxon>
        <taxon>Eurotiomycetidae</taxon>
        <taxon>Eurotiales</taxon>
        <taxon>Aspergillaceae</taxon>
        <taxon>Aspergillus</taxon>
        <taxon>Aspergillus subgen. Nidulantes</taxon>
    </lineage>
</organism>
<gene>
    <name evidence="1" type="ORF">BJX63DRAFT_414802</name>
</gene>
<dbReference type="PANTHER" id="PTHR37535">
    <property type="entry name" value="FLUG DOMAIN PROTEIN"/>
    <property type="match status" value="1"/>
</dbReference>
<evidence type="ECO:0000313" key="1">
    <source>
        <dbReference type="EMBL" id="KAL2802540.1"/>
    </source>
</evidence>
<sequence>ILFKGEPEDFFFRADNPPLPIQVLKLFSKSYIVLRKGDLPSQHTVVNTLSCFISEWEKITSKKILKAQRDDAYNHVRTVLTPKYGLSTKHRKRYPVTNLDLNILLMHLYKKDKHDYLYKRSRFQDAFGLALFTLSGARAGAIVESSSYRNSDEALYYEHLLLNIRWNASRQRIKYWATISSEFLKGNCYNNKAV</sequence>
<dbReference type="EMBL" id="JBFXLT010000176">
    <property type="protein sequence ID" value="KAL2802540.1"/>
    <property type="molecule type" value="Genomic_DNA"/>
</dbReference>
<accession>A0ABR4GTY7</accession>
<name>A0ABR4GTY7_9EURO</name>
<dbReference type="PANTHER" id="PTHR37535:SF3">
    <property type="entry name" value="FLUG DOMAIN-CONTAINING PROTEIN"/>
    <property type="match status" value="1"/>
</dbReference>
<dbReference type="Proteomes" id="UP001610334">
    <property type="component" value="Unassembled WGS sequence"/>
</dbReference>
<proteinExistence type="predicted"/>
<keyword evidence="2" id="KW-1185">Reference proteome</keyword>
<feature type="non-terminal residue" evidence="1">
    <location>
        <position position="1"/>
    </location>
</feature>